<dbReference type="PANTHER" id="PTHR43737:SF1">
    <property type="entry name" value="DUF1501 DOMAIN-CONTAINING PROTEIN"/>
    <property type="match status" value="1"/>
</dbReference>
<dbReference type="EMBL" id="SJPG01000001">
    <property type="protein sequence ID" value="TWT60632.1"/>
    <property type="molecule type" value="Genomic_DNA"/>
</dbReference>
<dbReference type="SUPFAM" id="SSF53649">
    <property type="entry name" value="Alkaline phosphatase-like"/>
    <property type="match status" value="1"/>
</dbReference>
<comment type="caution">
    <text evidence="1">The sequence shown here is derived from an EMBL/GenBank/DDBJ whole genome shotgun (WGS) entry which is preliminary data.</text>
</comment>
<dbReference type="PANTHER" id="PTHR43737">
    <property type="entry name" value="BLL7424 PROTEIN"/>
    <property type="match status" value="1"/>
</dbReference>
<organism evidence="1 2">
    <name type="scientific">Rubinisphaera italica</name>
    <dbReference type="NCBI Taxonomy" id="2527969"/>
    <lineage>
        <taxon>Bacteria</taxon>
        <taxon>Pseudomonadati</taxon>
        <taxon>Planctomycetota</taxon>
        <taxon>Planctomycetia</taxon>
        <taxon>Planctomycetales</taxon>
        <taxon>Planctomycetaceae</taxon>
        <taxon>Rubinisphaera</taxon>
    </lineage>
</organism>
<reference evidence="1 2" key="1">
    <citation type="submission" date="2019-02" db="EMBL/GenBank/DDBJ databases">
        <title>Deep-cultivation of Planctomycetes and their phenomic and genomic characterization uncovers novel biology.</title>
        <authorList>
            <person name="Wiegand S."/>
            <person name="Jogler M."/>
            <person name="Boedeker C."/>
            <person name="Pinto D."/>
            <person name="Vollmers J."/>
            <person name="Rivas-Marin E."/>
            <person name="Kohn T."/>
            <person name="Peeters S.H."/>
            <person name="Heuer A."/>
            <person name="Rast P."/>
            <person name="Oberbeckmann S."/>
            <person name="Bunk B."/>
            <person name="Jeske O."/>
            <person name="Meyerdierks A."/>
            <person name="Storesund J.E."/>
            <person name="Kallscheuer N."/>
            <person name="Luecker S."/>
            <person name="Lage O.M."/>
            <person name="Pohl T."/>
            <person name="Merkel B.J."/>
            <person name="Hornburger P."/>
            <person name="Mueller R.-W."/>
            <person name="Bruemmer F."/>
            <person name="Labrenz M."/>
            <person name="Spormann A.M."/>
            <person name="Op Den Camp H."/>
            <person name="Overmann J."/>
            <person name="Amann R."/>
            <person name="Jetten M.S.M."/>
            <person name="Mascher T."/>
            <person name="Medema M.H."/>
            <person name="Devos D.P."/>
            <person name="Kaster A.-K."/>
            <person name="Ovreas L."/>
            <person name="Rohde M."/>
            <person name="Galperin M.Y."/>
            <person name="Jogler C."/>
        </authorList>
    </citation>
    <scope>NUCLEOTIDE SEQUENCE [LARGE SCALE GENOMIC DNA]</scope>
    <source>
        <strain evidence="1 2">Pan54</strain>
    </source>
</reference>
<dbReference type="InterPro" id="IPR017850">
    <property type="entry name" value="Alkaline_phosphatase_core_sf"/>
</dbReference>
<dbReference type="Proteomes" id="UP000316095">
    <property type="component" value="Unassembled WGS sequence"/>
</dbReference>
<dbReference type="Pfam" id="PF07394">
    <property type="entry name" value="DUF1501"/>
    <property type="match status" value="1"/>
</dbReference>
<name>A0A5C5XFH9_9PLAN</name>
<dbReference type="InterPro" id="IPR006311">
    <property type="entry name" value="TAT_signal"/>
</dbReference>
<keyword evidence="2" id="KW-1185">Reference proteome</keyword>
<dbReference type="OrthoDB" id="127333at2"/>
<dbReference type="PROSITE" id="PS51318">
    <property type="entry name" value="TAT"/>
    <property type="match status" value="1"/>
</dbReference>
<evidence type="ECO:0000313" key="2">
    <source>
        <dbReference type="Proteomes" id="UP000316095"/>
    </source>
</evidence>
<dbReference type="RefSeq" id="WP_146502726.1">
    <property type="nucleotide sequence ID" value="NZ_SJPG01000001.1"/>
</dbReference>
<accession>A0A5C5XFH9</accession>
<dbReference type="AlphaFoldDB" id="A0A5C5XFH9"/>
<evidence type="ECO:0008006" key="3">
    <source>
        <dbReference type="Google" id="ProtNLM"/>
    </source>
</evidence>
<evidence type="ECO:0000313" key="1">
    <source>
        <dbReference type="EMBL" id="TWT60632.1"/>
    </source>
</evidence>
<dbReference type="Gene3D" id="3.40.720.10">
    <property type="entry name" value="Alkaline Phosphatase, subunit A"/>
    <property type="match status" value="1"/>
</dbReference>
<sequence length="498" mass="54462">MFTPSLENSARLARRDFLRNSLWGMGTATLAQLLAQDGVSRAGEVPTVSAQDPLQVRTPHFPPRAKNCIYIYLEGGPSQMDLYDPKPQLNKLDGQPLPDSFLENVQFAFLQKESARIKGTPRKFTQHGESGMNFSDLLPHLATCADDLCMVRSVHSDQFNHVPAQLLMNCGSAIAGRPSLGSWMSYGLGSEANNLPAFVSLVTTGRGIPGGSASWSSGFLPSTYSGVLFGNQGSTVSNLETPTGISSALQRATVRGINDLNQIRLQDVGDPELASRMHSYELAFRLQSSAPELVDLSGESKATLDRYGFGRKEPEISSNRGGKGLFEAFSYNCLLARRLVERGVRMVNIIHSSWDHHSRLDAELTHNSLMVDQPIAALIQDLKVHGLLDDTLVIIGSEFGRTPLGENRPGFKKVTGRDHHPFAFTVLMAGGGVKPGTTYGASDEIGWHTLENPVHVHDLHATILHLFGLDHTQLTYRVQGRDFRLTDVHGHVVHDILA</sequence>
<proteinExistence type="predicted"/>
<gene>
    <name evidence="1" type="ORF">Pan54_13460</name>
</gene>
<dbReference type="InterPro" id="IPR010869">
    <property type="entry name" value="DUF1501"/>
</dbReference>
<protein>
    <recommendedName>
        <fullName evidence="3">Sulfatase</fullName>
    </recommendedName>
</protein>